<feature type="chain" id="PRO_5043619529" description="Secreted protein" evidence="2">
    <location>
        <begin position="23"/>
        <end position="90"/>
    </location>
</feature>
<accession>A0AAV7IEW3</accession>
<name>A0AAV7IEW3_COTGL</name>
<dbReference type="AlphaFoldDB" id="A0AAV7IEW3"/>
<dbReference type="EMBL" id="JAHXZJ010001723">
    <property type="protein sequence ID" value="KAH0551013.1"/>
    <property type="molecule type" value="Genomic_DNA"/>
</dbReference>
<dbReference type="Proteomes" id="UP000826195">
    <property type="component" value="Unassembled WGS sequence"/>
</dbReference>
<feature type="region of interest" description="Disordered" evidence="1">
    <location>
        <begin position="57"/>
        <end position="90"/>
    </location>
</feature>
<feature type="compositionally biased region" description="Polar residues" evidence="1">
    <location>
        <begin position="59"/>
        <end position="74"/>
    </location>
</feature>
<protein>
    <recommendedName>
        <fullName evidence="5">Secreted protein</fullName>
    </recommendedName>
</protein>
<evidence type="ECO:0000313" key="4">
    <source>
        <dbReference type="Proteomes" id="UP000826195"/>
    </source>
</evidence>
<keyword evidence="2" id="KW-0732">Signal</keyword>
<evidence type="ECO:0000256" key="2">
    <source>
        <dbReference type="SAM" id="SignalP"/>
    </source>
</evidence>
<evidence type="ECO:0000313" key="3">
    <source>
        <dbReference type="EMBL" id="KAH0551013.1"/>
    </source>
</evidence>
<reference evidence="3 4" key="1">
    <citation type="journal article" date="2021" name="J. Hered.">
        <title>A chromosome-level genome assembly of the parasitoid wasp, Cotesia glomerata (Hymenoptera: Braconidae).</title>
        <authorList>
            <person name="Pinto B.J."/>
            <person name="Weis J.J."/>
            <person name="Gamble T."/>
            <person name="Ode P.J."/>
            <person name="Paul R."/>
            <person name="Zaspel J.M."/>
        </authorList>
    </citation>
    <scope>NUCLEOTIDE SEQUENCE [LARGE SCALE GENOMIC DNA]</scope>
    <source>
        <strain evidence="3">CgM1</strain>
    </source>
</reference>
<evidence type="ECO:0000256" key="1">
    <source>
        <dbReference type="SAM" id="MobiDB-lite"/>
    </source>
</evidence>
<gene>
    <name evidence="3" type="ORF">KQX54_000152</name>
</gene>
<evidence type="ECO:0008006" key="5">
    <source>
        <dbReference type="Google" id="ProtNLM"/>
    </source>
</evidence>
<sequence>MRLQCFFATSVAILQAFIRGYALTPERLLQHYPIPATPKTSSPTSKLLLFFEEADFPGSSPTKHSQSIQASPTITLWPERPRASSADESS</sequence>
<organism evidence="3 4">
    <name type="scientific">Cotesia glomerata</name>
    <name type="common">Lepidopteran parasitic wasp</name>
    <name type="synonym">Apanteles glomeratus</name>
    <dbReference type="NCBI Taxonomy" id="32391"/>
    <lineage>
        <taxon>Eukaryota</taxon>
        <taxon>Metazoa</taxon>
        <taxon>Ecdysozoa</taxon>
        <taxon>Arthropoda</taxon>
        <taxon>Hexapoda</taxon>
        <taxon>Insecta</taxon>
        <taxon>Pterygota</taxon>
        <taxon>Neoptera</taxon>
        <taxon>Endopterygota</taxon>
        <taxon>Hymenoptera</taxon>
        <taxon>Apocrita</taxon>
        <taxon>Ichneumonoidea</taxon>
        <taxon>Braconidae</taxon>
        <taxon>Microgastrinae</taxon>
        <taxon>Cotesia</taxon>
    </lineage>
</organism>
<feature type="signal peptide" evidence="2">
    <location>
        <begin position="1"/>
        <end position="22"/>
    </location>
</feature>
<comment type="caution">
    <text evidence="3">The sequence shown here is derived from an EMBL/GenBank/DDBJ whole genome shotgun (WGS) entry which is preliminary data.</text>
</comment>
<keyword evidence="4" id="KW-1185">Reference proteome</keyword>
<proteinExistence type="predicted"/>